<proteinExistence type="predicted"/>
<dbReference type="OrthoDB" id="9789552at2"/>
<evidence type="ECO:0000256" key="1">
    <source>
        <dbReference type="SAM" id="SignalP"/>
    </source>
</evidence>
<dbReference type="EMBL" id="SMAA01000025">
    <property type="protein sequence ID" value="TCS76014.1"/>
    <property type="molecule type" value="Genomic_DNA"/>
</dbReference>
<protein>
    <submittedName>
        <fullName evidence="2">Uncharacterized protein DUF4127</fullName>
    </submittedName>
</protein>
<dbReference type="Proteomes" id="UP000295188">
    <property type="component" value="Unassembled WGS sequence"/>
</dbReference>
<feature type="signal peptide" evidence="1">
    <location>
        <begin position="1"/>
        <end position="25"/>
    </location>
</feature>
<accession>A0A4R3K228</accession>
<name>A0A4R3K228_9FIRM</name>
<comment type="caution">
    <text evidence="2">The sequence shown here is derived from an EMBL/GenBank/DDBJ whole genome shotgun (WGS) entry which is preliminary data.</text>
</comment>
<dbReference type="Pfam" id="PF13552">
    <property type="entry name" value="DUF4127"/>
    <property type="match status" value="1"/>
</dbReference>
<evidence type="ECO:0000313" key="3">
    <source>
        <dbReference type="Proteomes" id="UP000295188"/>
    </source>
</evidence>
<dbReference type="InterPro" id="IPR025394">
    <property type="entry name" value="DUF4127"/>
</dbReference>
<evidence type="ECO:0000313" key="2">
    <source>
        <dbReference type="EMBL" id="TCS76014.1"/>
    </source>
</evidence>
<keyword evidence="1" id="KW-0732">Signal</keyword>
<sequence>MNYIKIFITLFAVLCSGIFSGTVSAQFKQTILFVPHDNRPISFGQTVDNIKALGYNVITPPQELIGNRDDLGHPEALQKWVAENAGRADIAVLSADSLVYGSLVASRKHDIPADVLQQRAVAAFADLHKKYPYLPVYVFGSIMRTPQTNAASSEEPDYYRVYGTMIARYTALLDKQEKDGLTGKEKRELANLKKSIPESSLNDWMARRAGNFEVNKYLISLAKDKSIAYLVLGCDDNAPYSQTDKERRELDQFAGDLNGTTYQSVAGLDELGMVLLTRTVNEMEGDIPFVNVHYAEGKGADTIPAYSNEKIKDSVKTHIKMAGGLQVNTDKRANFVLLLNTDKDGVTYAANDLTNTTAPRANTASFVDMVGKYLKEGKNVGIADIDFGNGSDNALMNLLWQKDYLAKLKAYAGWNTPTNSSGYAISMGMLSSYTDQNGTIKMLMPRYLDEWLYQANIRQQVANKLDSFKGEGDYNDTKTRTAQAQDYATTLMRQDVMKYGLDKFPDEMALDKLEVRFPWHRLFEADVVIPAADATTVTTTASGK</sequence>
<feature type="chain" id="PRO_5020707474" evidence="1">
    <location>
        <begin position="26"/>
        <end position="544"/>
    </location>
</feature>
<gene>
    <name evidence="2" type="ORF">EDC37_1255</name>
</gene>
<dbReference type="RefSeq" id="WP_132551489.1">
    <property type="nucleotide sequence ID" value="NZ_SMAA01000025.1"/>
</dbReference>
<organism evidence="2 3">
    <name type="scientific">Pectinatus cerevisiiphilus</name>
    <dbReference type="NCBI Taxonomy" id="86956"/>
    <lineage>
        <taxon>Bacteria</taxon>
        <taxon>Bacillati</taxon>
        <taxon>Bacillota</taxon>
        <taxon>Negativicutes</taxon>
        <taxon>Selenomonadales</taxon>
        <taxon>Selenomonadaceae</taxon>
        <taxon>Pectinatus</taxon>
    </lineage>
</organism>
<keyword evidence="3" id="KW-1185">Reference proteome</keyword>
<reference evidence="2 3" key="1">
    <citation type="submission" date="2019-03" db="EMBL/GenBank/DDBJ databases">
        <title>Genomic Encyclopedia of Type Strains, Phase IV (KMG-IV): sequencing the most valuable type-strain genomes for metagenomic binning, comparative biology and taxonomic classification.</title>
        <authorList>
            <person name="Goeker M."/>
        </authorList>
    </citation>
    <scope>NUCLEOTIDE SEQUENCE [LARGE SCALE GENOMIC DNA]</scope>
    <source>
        <strain evidence="2 3">DSM 20467</strain>
    </source>
</reference>
<dbReference type="AlphaFoldDB" id="A0A4R3K228"/>